<evidence type="ECO:0000256" key="1">
    <source>
        <dbReference type="SAM" id="MobiDB-lite"/>
    </source>
</evidence>
<dbReference type="AlphaFoldDB" id="A0A816QAS4"/>
<dbReference type="Gene3D" id="1.25.40.10">
    <property type="entry name" value="Tetratricopeptide repeat domain"/>
    <property type="match status" value="1"/>
</dbReference>
<gene>
    <name evidence="2" type="ORF">MBJ925_LOCUS14280</name>
</gene>
<name>A0A816QAS4_9BILA</name>
<feature type="region of interest" description="Disordered" evidence="1">
    <location>
        <begin position="1"/>
        <end position="24"/>
    </location>
</feature>
<evidence type="ECO:0000313" key="2">
    <source>
        <dbReference type="EMBL" id="CAF2057646.1"/>
    </source>
</evidence>
<organism evidence="2 3">
    <name type="scientific">Rotaria magnacalcarata</name>
    <dbReference type="NCBI Taxonomy" id="392030"/>
    <lineage>
        <taxon>Eukaryota</taxon>
        <taxon>Metazoa</taxon>
        <taxon>Spiralia</taxon>
        <taxon>Gnathifera</taxon>
        <taxon>Rotifera</taxon>
        <taxon>Eurotatoria</taxon>
        <taxon>Bdelloidea</taxon>
        <taxon>Philodinida</taxon>
        <taxon>Philodinidae</taxon>
        <taxon>Rotaria</taxon>
    </lineage>
</organism>
<reference evidence="2" key="1">
    <citation type="submission" date="2021-02" db="EMBL/GenBank/DDBJ databases">
        <authorList>
            <person name="Nowell W R."/>
        </authorList>
    </citation>
    <scope>NUCLEOTIDE SEQUENCE</scope>
</reference>
<feature type="compositionally biased region" description="Basic and acidic residues" evidence="1">
    <location>
        <begin position="7"/>
        <end position="19"/>
    </location>
</feature>
<proteinExistence type="predicted"/>
<evidence type="ECO:0000313" key="3">
    <source>
        <dbReference type="Proteomes" id="UP000663824"/>
    </source>
</evidence>
<dbReference type="PROSITE" id="PS51996">
    <property type="entry name" value="TR_MART"/>
    <property type="match status" value="1"/>
</dbReference>
<dbReference type="Proteomes" id="UP000663824">
    <property type="component" value="Unassembled WGS sequence"/>
</dbReference>
<comment type="caution">
    <text evidence="2">The sequence shown here is derived from an EMBL/GenBank/DDBJ whole genome shotgun (WGS) entry which is preliminary data.</text>
</comment>
<dbReference type="EMBL" id="CAJNRE010006669">
    <property type="protein sequence ID" value="CAF2057646.1"/>
    <property type="molecule type" value="Genomic_DNA"/>
</dbReference>
<dbReference type="InterPro" id="IPR011990">
    <property type="entry name" value="TPR-like_helical_dom_sf"/>
</dbReference>
<protein>
    <submittedName>
        <fullName evidence="2">Uncharacterized protein</fullName>
    </submittedName>
</protein>
<dbReference type="SUPFAM" id="SSF56399">
    <property type="entry name" value="ADP-ribosylation"/>
    <property type="match status" value="1"/>
</dbReference>
<accession>A0A816QAS4</accession>
<sequence>MRMKSAKRFDSEDEIHDKLINTNSQQSSMPIMEMEYKASTSLLSSFVTAIITTTSTIPSVQDNYQNTSTYNVMQQHQIFDREKINLESHQLVWLDPTVDRNQESDTLASLENLRKIVDYTKLFNNVEQCQQFIEQTKTTTTFIITSDDLGEQLVSNVYNLKNVYSIYIYNTTNNYQQEWISNYSKIKQVHSNIEQLLNELKDDVHKYLNHDNETIFRKIGQENTTDGFMSLLVDIVDILCYLPYPEDCRRKFIEALREYYHGKKAELTVLENFEQDYRSDKAIWWYTRDNFVHRLLNRALRQRNIEVLFLFGFFIQDIYQQLKHKRSIQNFDGPLIVYRGQFIRRDEINKIKECDYDTASSIVNNSFFSATTNRDLALLYTNQSQPDDEIQCVLFEIEIDARLKSRSYADITALSNFPDESEILFMITTYFEIEPDDVKYDDDKKIWIVKLKLANDDHVKDDREFESVSKRKTLKNCVSIFEDVLYKESSDVRITIFNELINLYPLEKWLFDVKDYYLGRYPEKHIEEIYVSALSTRSEVLTMWFEYINDAELNCYVDVGKIYKGIGDCYPDELDDKNAARKHYDLAIEYFQEAIEHTATDYEKIEIFDLLSDVYKSKMEISNDKEERIHNCSLVIHYVQLSIEKLLVHRLSDYCGIANRSEELANFQQAIYKYDDALVNYEKAIKVYMEQFEPNLHWIKTTCEKIIRIYCNYKDAYNSALEYQLMKHDCTLKINASKPNDYMSEIVASHVELADLYAALHQYVSAEEQLMAIMELYQESKLFSKKEITAVKEKFNDLHKQLDRCDLDNEHLAIVKNLYQEVKNDLQSMIAGNRCRNKSLPLPGLQTGKFTVVHSFGLFTELKKV</sequence>
<dbReference type="Gene3D" id="3.90.176.10">
    <property type="entry name" value="Toxin ADP-ribosyltransferase, Chain A, domain 1"/>
    <property type="match status" value="1"/>
</dbReference>